<dbReference type="Proteomes" id="UP001144323">
    <property type="component" value="Unassembled WGS sequence"/>
</dbReference>
<dbReference type="RefSeq" id="WP_281805285.1">
    <property type="nucleotide sequence ID" value="NZ_BSEC01000001.1"/>
</dbReference>
<dbReference type="Gene3D" id="3.40.50.300">
    <property type="entry name" value="P-loop containing nucleotide triphosphate hydrolases"/>
    <property type="match status" value="1"/>
</dbReference>
<evidence type="ECO:0000313" key="3">
    <source>
        <dbReference type="Proteomes" id="UP001144323"/>
    </source>
</evidence>
<comment type="caution">
    <text evidence="2">The sequence shown here is derived from an EMBL/GenBank/DDBJ whole genome shotgun (WGS) entry which is preliminary data.</text>
</comment>
<keyword evidence="3" id="KW-1185">Reference proteome</keyword>
<dbReference type="AlphaFoldDB" id="A0A9W6GXZ2"/>
<evidence type="ECO:0000313" key="2">
    <source>
        <dbReference type="EMBL" id="GLI94981.1"/>
    </source>
</evidence>
<organism evidence="2 3">
    <name type="scientific">Methylocystis echinoides</name>
    <dbReference type="NCBI Taxonomy" id="29468"/>
    <lineage>
        <taxon>Bacteria</taxon>
        <taxon>Pseudomonadati</taxon>
        <taxon>Pseudomonadota</taxon>
        <taxon>Alphaproteobacteria</taxon>
        <taxon>Hyphomicrobiales</taxon>
        <taxon>Methylocystaceae</taxon>
        <taxon>Methylocystis</taxon>
    </lineage>
</organism>
<proteinExistence type="predicted"/>
<gene>
    <name evidence="2" type="ORF">LMG27198_39730</name>
</gene>
<name>A0A9W6GXZ2_9HYPH</name>
<sequence length="439" mass="48095">MTKQNTIIGETIKTEIDAKAFAKTLADARQEVKGVKDAVPFLGTDADLVAAYYQHKEVIRKAQLENERCGIAEPFNKKQLRLVSAGDLLDADAPSRKLMLGPWFKVGDAAMIYAPAGLGKSFLTLTIAMAVAGGGTIKGLNWKAEEATKVLYVDGEMPTPDLTERMKMILAGEWIEGLDLELMRENLSLFPRLGQHDDDGFIDLADEKHHKIVGNHAVKAGSKLVVFDNLSTLTDSMEDENNSVQFRKINAFISKLKRRDISCLVVHHANKEGFAYRGSSAIAVIYDSIIQLGRVEDSFGKPDADKGERGAEPDGEVTKFRISFEKSRAKKTPETASRVVTMGDFGYAIADGVEHDANLAKVVEVVKAGEHRGLSKRNAQSAFGLNPETIWKKVVIGLDRGLVRADEVEAMFSCPPADVKAAILRQMSEALETDEGLEF</sequence>
<feature type="domain" description="AAA+ ATPase" evidence="1">
    <location>
        <begin position="106"/>
        <end position="296"/>
    </location>
</feature>
<dbReference type="InterPro" id="IPR003593">
    <property type="entry name" value="AAA+_ATPase"/>
</dbReference>
<dbReference type="InterPro" id="IPR027417">
    <property type="entry name" value="P-loop_NTPase"/>
</dbReference>
<evidence type="ECO:0000259" key="1">
    <source>
        <dbReference type="SMART" id="SM00382"/>
    </source>
</evidence>
<dbReference type="EMBL" id="BSEC01000001">
    <property type="protein sequence ID" value="GLI94981.1"/>
    <property type="molecule type" value="Genomic_DNA"/>
</dbReference>
<protein>
    <recommendedName>
        <fullName evidence="1">AAA+ ATPase domain-containing protein</fullName>
    </recommendedName>
</protein>
<dbReference type="Pfam" id="PF13481">
    <property type="entry name" value="AAA_25"/>
    <property type="match status" value="1"/>
</dbReference>
<reference evidence="2" key="1">
    <citation type="journal article" date="2023" name="Int. J. Syst. Evol. Microbiol.">
        <title>Methylocystis iwaonis sp. nov., a type II methane-oxidizing bacterium from surface soil of a rice paddy field in Japan, and emended description of the genus Methylocystis (ex Whittenbury et al. 1970) Bowman et al. 1993.</title>
        <authorList>
            <person name="Kaise H."/>
            <person name="Sawadogo J.B."/>
            <person name="Alam M.S."/>
            <person name="Ueno C."/>
            <person name="Dianou D."/>
            <person name="Shinjo R."/>
            <person name="Asakawa S."/>
        </authorList>
    </citation>
    <scope>NUCLEOTIDE SEQUENCE</scope>
    <source>
        <strain evidence="2">LMG27198</strain>
    </source>
</reference>
<dbReference type="SMART" id="SM00382">
    <property type="entry name" value="AAA"/>
    <property type="match status" value="1"/>
</dbReference>
<accession>A0A9W6GXZ2</accession>
<dbReference type="SUPFAM" id="SSF52540">
    <property type="entry name" value="P-loop containing nucleoside triphosphate hydrolases"/>
    <property type="match status" value="1"/>
</dbReference>